<dbReference type="AlphaFoldDB" id="A0A5N5WW71"/>
<sequence>MEEKIDAMDEHATLADPMVSPQGLTVLLPVIPASIRRHIPRLYPSFHRSVRSDSSLSTDRTIHKPKELGFLPSFPEPDLAFYRQKSDLAPAGDLQRPATAGSSSNGQDSCGSSVSGKLSDTSYITTFEENKGVESMGSLVPKYEEESGLRWNRVAPALNLLRIAGYEGQQPQCDGRLVRSLYINALSYLLEALPVDLTFEETARIRQSLPDSISTSRPSPAGFVNQPVNARYPTERSYLHRLLASSIVQFFLLLQFLMPYLKIVLHRVYQYERSHRVTERVVSATLDAADNLGKSGLNLGSTVLSLHDGKVGVAVSNLAAWWVEGVAGGIYEGIGEGMTILGFIRPSSGVGGTTMQPMPDT</sequence>
<reference evidence="2 3" key="1">
    <citation type="submission" date="2019-04" db="EMBL/GenBank/DDBJ databases">
        <title>Friends and foes A comparative genomics study of 23 Aspergillus species from section Flavi.</title>
        <authorList>
            <consortium name="DOE Joint Genome Institute"/>
            <person name="Kjaerbolling I."/>
            <person name="Vesth T."/>
            <person name="Frisvad J.C."/>
            <person name="Nybo J.L."/>
            <person name="Theobald S."/>
            <person name="Kildgaard S."/>
            <person name="Isbrandt T."/>
            <person name="Kuo A."/>
            <person name="Sato A."/>
            <person name="Lyhne E.K."/>
            <person name="Kogle M.E."/>
            <person name="Wiebenga A."/>
            <person name="Kun R.S."/>
            <person name="Lubbers R.J."/>
            <person name="Makela M.R."/>
            <person name="Barry K."/>
            <person name="Chovatia M."/>
            <person name="Clum A."/>
            <person name="Daum C."/>
            <person name="Haridas S."/>
            <person name="He G."/>
            <person name="LaButti K."/>
            <person name="Lipzen A."/>
            <person name="Mondo S."/>
            <person name="Riley R."/>
            <person name="Salamov A."/>
            <person name="Simmons B.A."/>
            <person name="Magnuson J.K."/>
            <person name="Henrissat B."/>
            <person name="Mortensen U.H."/>
            <person name="Larsen T.O."/>
            <person name="Devries R.P."/>
            <person name="Grigoriev I.V."/>
            <person name="Machida M."/>
            <person name="Baker S.E."/>
            <person name="Andersen M.R."/>
        </authorList>
    </citation>
    <scope>NUCLEOTIDE SEQUENCE [LARGE SCALE GENOMIC DNA]</scope>
    <source>
        <strain evidence="2 3">CBS 151.66</strain>
    </source>
</reference>
<protein>
    <submittedName>
        <fullName evidence="2">Uncharacterized protein</fullName>
    </submittedName>
</protein>
<feature type="region of interest" description="Disordered" evidence="1">
    <location>
        <begin position="91"/>
        <end position="116"/>
    </location>
</feature>
<dbReference type="EMBL" id="ML732239">
    <property type="protein sequence ID" value="KAB8072803.1"/>
    <property type="molecule type" value="Genomic_DNA"/>
</dbReference>
<feature type="compositionally biased region" description="Low complexity" evidence="1">
    <location>
        <begin position="101"/>
        <end position="115"/>
    </location>
</feature>
<evidence type="ECO:0000313" key="2">
    <source>
        <dbReference type="EMBL" id="KAB8072803.1"/>
    </source>
</evidence>
<evidence type="ECO:0000313" key="3">
    <source>
        <dbReference type="Proteomes" id="UP000326565"/>
    </source>
</evidence>
<gene>
    <name evidence="2" type="ORF">BDV29DRAFT_147419</name>
</gene>
<accession>A0A5N5WW71</accession>
<evidence type="ECO:0000256" key="1">
    <source>
        <dbReference type="SAM" id="MobiDB-lite"/>
    </source>
</evidence>
<dbReference type="Proteomes" id="UP000326565">
    <property type="component" value="Unassembled WGS sequence"/>
</dbReference>
<organism evidence="2 3">
    <name type="scientific">Aspergillus leporis</name>
    <dbReference type="NCBI Taxonomy" id="41062"/>
    <lineage>
        <taxon>Eukaryota</taxon>
        <taxon>Fungi</taxon>
        <taxon>Dikarya</taxon>
        <taxon>Ascomycota</taxon>
        <taxon>Pezizomycotina</taxon>
        <taxon>Eurotiomycetes</taxon>
        <taxon>Eurotiomycetidae</taxon>
        <taxon>Eurotiales</taxon>
        <taxon>Aspergillaceae</taxon>
        <taxon>Aspergillus</taxon>
        <taxon>Aspergillus subgen. Circumdati</taxon>
    </lineage>
</organism>
<name>A0A5N5WW71_9EURO</name>
<keyword evidence="3" id="KW-1185">Reference proteome</keyword>
<proteinExistence type="predicted"/>
<dbReference type="OrthoDB" id="190201at2759"/>